<proteinExistence type="predicted"/>
<accession>A0A0G0MFI0</accession>
<evidence type="ECO:0000313" key="2">
    <source>
        <dbReference type="Proteomes" id="UP000033935"/>
    </source>
</evidence>
<organism evidence="1 2">
    <name type="scientific">Candidatus Uhrbacteria bacterium GW2011_GWF2_39_13</name>
    <dbReference type="NCBI Taxonomy" id="1618995"/>
    <lineage>
        <taxon>Bacteria</taxon>
        <taxon>Candidatus Uhriibacteriota</taxon>
    </lineage>
</organism>
<comment type="caution">
    <text evidence="1">The sequence shown here is derived from an EMBL/GenBank/DDBJ whole genome shotgun (WGS) entry which is preliminary data.</text>
</comment>
<dbReference type="Proteomes" id="UP000033935">
    <property type="component" value="Unassembled WGS sequence"/>
</dbReference>
<sequence>MDNIRFKRIVFIFIIVIIVSVLAACDYNTPTIIYTDDENGLAAFENEYEIQLLSTDFAEDGSWIEYHFSFVLKKEYSKKFLITIDNFKLREGDESFNLKDSLASGYISSYSEVITIKLDDVEQDEIYQYLAVNVLYSLDVKIAMEPLETSCQVLNTICDDLASYENGIQLSFDGRSIWFGDLDYLA</sequence>
<reference evidence="1 2" key="1">
    <citation type="journal article" date="2015" name="Nature">
        <title>rRNA introns, odd ribosomes, and small enigmatic genomes across a large radiation of phyla.</title>
        <authorList>
            <person name="Brown C.T."/>
            <person name="Hug L.A."/>
            <person name="Thomas B.C."/>
            <person name="Sharon I."/>
            <person name="Castelle C.J."/>
            <person name="Singh A."/>
            <person name="Wilkins M.J."/>
            <person name="Williams K.H."/>
            <person name="Banfield J.F."/>
        </authorList>
    </citation>
    <scope>NUCLEOTIDE SEQUENCE [LARGE SCALE GENOMIC DNA]</scope>
</reference>
<gene>
    <name evidence="1" type="ORF">UT30_C0048G0004</name>
</gene>
<evidence type="ECO:0000313" key="1">
    <source>
        <dbReference type="EMBL" id="KKR02819.1"/>
    </source>
</evidence>
<protein>
    <submittedName>
        <fullName evidence="1">Uncharacterized protein</fullName>
    </submittedName>
</protein>
<dbReference type="AlphaFoldDB" id="A0A0G0MFI0"/>
<dbReference type="PROSITE" id="PS51257">
    <property type="entry name" value="PROKAR_LIPOPROTEIN"/>
    <property type="match status" value="1"/>
</dbReference>
<name>A0A0G0MFI0_9BACT</name>
<dbReference type="EMBL" id="LBWG01000048">
    <property type="protein sequence ID" value="KKR02819.1"/>
    <property type="molecule type" value="Genomic_DNA"/>
</dbReference>